<keyword evidence="9" id="KW-0963">Cytoplasm</keyword>
<evidence type="ECO:0000256" key="6">
    <source>
        <dbReference type="ARBA" id="ARBA00013147"/>
    </source>
</evidence>
<dbReference type="Pfam" id="PF00800">
    <property type="entry name" value="PDT"/>
    <property type="match status" value="1"/>
</dbReference>
<evidence type="ECO:0000256" key="11">
    <source>
        <dbReference type="ARBA" id="ARBA00023141"/>
    </source>
</evidence>
<dbReference type="CDD" id="cd04905">
    <property type="entry name" value="ACT_CM-PDT"/>
    <property type="match status" value="1"/>
</dbReference>
<dbReference type="PANTHER" id="PTHR21022:SF19">
    <property type="entry name" value="PREPHENATE DEHYDRATASE-RELATED"/>
    <property type="match status" value="1"/>
</dbReference>
<keyword evidence="10" id="KW-0028">Amino-acid biosynthesis</keyword>
<evidence type="ECO:0000259" key="22">
    <source>
        <dbReference type="PROSITE" id="PS51171"/>
    </source>
</evidence>
<reference evidence="24" key="1">
    <citation type="submission" date="2020-08" db="EMBL/GenBank/DDBJ databases">
        <title>Genome public.</title>
        <authorList>
            <person name="Liu C."/>
            <person name="Sun Q."/>
        </authorList>
    </citation>
    <scope>NUCLEOTIDE SEQUENCE</scope>
    <source>
        <strain evidence="24">NSJ-53</strain>
    </source>
</reference>
<feature type="domain" description="Prephenate dehydratase" evidence="22">
    <location>
        <begin position="112"/>
        <end position="288"/>
    </location>
</feature>
<feature type="domain" description="Chorismate mutase" evidence="21">
    <location>
        <begin position="1"/>
        <end position="88"/>
    </location>
</feature>
<comment type="caution">
    <text evidence="24">The sequence shown here is derived from an EMBL/GenBank/DDBJ whole genome shotgun (WGS) entry which is preliminary data.</text>
</comment>
<organism evidence="24 25">
    <name type="scientific">Gehongia tenuis</name>
    <dbReference type="NCBI Taxonomy" id="2763655"/>
    <lineage>
        <taxon>Bacteria</taxon>
        <taxon>Bacillati</taxon>
        <taxon>Bacillota</taxon>
        <taxon>Clostridia</taxon>
        <taxon>Christensenellales</taxon>
        <taxon>Christensenellaceae</taxon>
        <taxon>Gehongia</taxon>
    </lineage>
</organism>
<dbReference type="InterPro" id="IPR002701">
    <property type="entry name" value="CM_II_prokaryot"/>
</dbReference>
<dbReference type="InterPro" id="IPR008242">
    <property type="entry name" value="Chor_mutase/pphenate_deHydtase"/>
</dbReference>
<evidence type="ECO:0000313" key="24">
    <source>
        <dbReference type="EMBL" id="MBC8531281.1"/>
    </source>
</evidence>
<evidence type="ECO:0000256" key="19">
    <source>
        <dbReference type="PIRSR" id="PIRSR001500-2"/>
    </source>
</evidence>
<comment type="subcellular location">
    <subcellularLocation>
        <location evidence="3">Cytoplasm</location>
    </subcellularLocation>
</comment>
<evidence type="ECO:0000256" key="20">
    <source>
        <dbReference type="SAM" id="Coils"/>
    </source>
</evidence>
<dbReference type="InterPro" id="IPR001086">
    <property type="entry name" value="Preph_deHydtase"/>
</dbReference>
<dbReference type="Pfam" id="PF01817">
    <property type="entry name" value="CM_2"/>
    <property type="match status" value="1"/>
</dbReference>
<comment type="catalytic activity">
    <reaction evidence="18">
        <text>prephenate + H(+) = 3-phenylpyruvate + CO2 + H2O</text>
        <dbReference type="Rhea" id="RHEA:21648"/>
        <dbReference type="ChEBI" id="CHEBI:15377"/>
        <dbReference type="ChEBI" id="CHEBI:15378"/>
        <dbReference type="ChEBI" id="CHEBI:16526"/>
        <dbReference type="ChEBI" id="CHEBI:18005"/>
        <dbReference type="ChEBI" id="CHEBI:29934"/>
        <dbReference type="EC" id="4.2.1.51"/>
    </reaction>
</comment>
<dbReference type="PANTHER" id="PTHR21022">
    <property type="entry name" value="PREPHENATE DEHYDRATASE P PROTEIN"/>
    <property type="match status" value="1"/>
</dbReference>
<keyword evidence="12" id="KW-0584">Phenylalanine biosynthesis</keyword>
<evidence type="ECO:0000259" key="23">
    <source>
        <dbReference type="PROSITE" id="PS51671"/>
    </source>
</evidence>
<dbReference type="SUPFAM" id="SSF55021">
    <property type="entry name" value="ACT-like"/>
    <property type="match status" value="1"/>
</dbReference>
<dbReference type="GO" id="GO:0009094">
    <property type="term" value="P:L-phenylalanine biosynthetic process"/>
    <property type="evidence" value="ECO:0007669"/>
    <property type="project" value="UniProtKB-KW"/>
</dbReference>
<comment type="catalytic activity">
    <reaction evidence="1">
        <text>chorismate = prephenate</text>
        <dbReference type="Rhea" id="RHEA:13897"/>
        <dbReference type="ChEBI" id="CHEBI:29748"/>
        <dbReference type="ChEBI" id="CHEBI:29934"/>
        <dbReference type="EC" id="5.4.99.5"/>
    </reaction>
</comment>
<dbReference type="GO" id="GO:0005737">
    <property type="term" value="C:cytoplasm"/>
    <property type="evidence" value="ECO:0007669"/>
    <property type="project" value="UniProtKB-SubCell"/>
</dbReference>
<evidence type="ECO:0000256" key="7">
    <source>
        <dbReference type="ARBA" id="ARBA00014401"/>
    </source>
</evidence>
<evidence type="ECO:0000256" key="9">
    <source>
        <dbReference type="ARBA" id="ARBA00022490"/>
    </source>
</evidence>
<evidence type="ECO:0000256" key="2">
    <source>
        <dbReference type="ARBA" id="ARBA00002364"/>
    </source>
</evidence>
<evidence type="ECO:0000256" key="16">
    <source>
        <dbReference type="ARBA" id="ARBA00031175"/>
    </source>
</evidence>
<dbReference type="InterPro" id="IPR002912">
    <property type="entry name" value="ACT_dom"/>
</dbReference>
<dbReference type="Proteomes" id="UP000623172">
    <property type="component" value="Unassembled WGS sequence"/>
</dbReference>
<comment type="pathway">
    <text evidence="5">Metabolic intermediate biosynthesis; prephenate biosynthesis; prephenate from chorismate: step 1/1.</text>
</comment>
<dbReference type="EMBL" id="JACRSR010000001">
    <property type="protein sequence ID" value="MBC8531281.1"/>
    <property type="molecule type" value="Genomic_DNA"/>
</dbReference>
<gene>
    <name evidence="24" type="primary">pheA</name>
    <name evidence="24" type="ORF">H8696_05400</name>
</gene>
<evidence type="ECO:0000256" key="17">
    <source>
        <dbReference type="ARBA" id="ARBA00031520"/>
    </source>
</evidence>
<dbReference type="EC" id="4.2.1.51" evidence="6"/>
<evidence type="ECO:0000256" key="18">
    <source>
        <dbReference type="ARBA" id="ARBA00047848"/>
    </source>
</evidence>
<dbReference type="GO" id="GO:0004664">
    <property type="term" value="F:prephenate dehydratase activity"/>
    <property type="evidence" value="ECO:0007669"/>
    <property type="project" value="UniProtKB-EC"/>
</dbReference>
<proteinExistence type="predicted"/>
<dbReference type="Gene3D" id="3.40.190.10">
    <property type="entry name" value="Periplasmic binding protein-like II"/>
    <property type="match status" value="2"/>
</dbReference>
<dbReference type="AlphaFoldDB" id="A0A926D4U7"/>
<sequence length="381" mass="42700">MKKLEDVRVAIDQVDEELVRLFEKRMKLAEDVVEIKTAENLPIFDGARENKVVERAVDRLGNPGNAGAIRSFYHLLMTMSKARQREIMYNQNEDWLTRLIENAEPLKQGPVSVIYQGVSGAYSYEAALQTFGDRAKLENVETFENVFQKIQKGEADYGVLPIENSIMGGVAEVQDHLRSYGCFIVGETEVSVHHCLAAVPGTRLEDVREVRSHPQALGQCREYLQARHMQGITWINTAVAGESVAGEDRKDLAALCSSTAANLHGLEILEENVEDKKNNRTRFIIVAAQMAFQEDFNKTSILFSTEHRSGALLEALSAFAVEDLNLLRIESRPTGHKGWDYWFFVDFAGNVKHPAVQKAMRQLAAEASYFEVLGCYKAAGK</sequence>
<comment type="function">
    <text evidence="2">Catalyzes the Claisen rearrangement of chorismate to prephenate and the decarboxylation/dehydration of prephenate to phenylpyruvate.</text>
</comment>
<evidence type="ECO:0000313" key="25">
    <source>
        <dbReference type="Proteomes" id="UP000623172"/>
    </source>
</evidence>
<dbReference type="Gene3D" id="1.20.59.10">
    <property type="entry name" value="Chorismate mutase"/>
    <property type="match status" value="1"/>
</dbReference>
<dbReference type="InterPro" id="IPR036263">
    <property type="entry name" value="Chorismate_II_sf"/>
</dbReference>
<dbReference type="PROSITE" id="PS51168">
    <property type="entry name" value="CHORISMATE_MUT_2"/>
    <property type="match status" value="1"/>
</dbReference>
<evidence type="ECO:0000256" key="15">
    <source>
        <dbReference type="ARBA" id="ARBA00023268"/>
    </source>
</evidence>
<evidence type="ECO:0000256" key="5">
    <source>
        <dbReference type="ARBA" id="ARBA00004817"/>
    </source>
</evidence>
<evidence type="ECO:0000256" key="4">
    <source>
        <dbReference type="ARBA" id="ARBA00004741"/>
    </source>
</evidence>
<feature type="site" description="Essential for prephenate dehydratase activity" evidence="19">
    <location>
        <position position="281"/>
    </location>
</feature>
<dbReference type="SMART" id="SM00830">
    <property type="entry name" value="CM_2"/>
    <property type="match status" value="1"/>
</dbReference>
<dbReference type="PROSITE" id="PS51171">
    <property type="entry name" value="PREPHENATE_DEHYDR_3"/>
    <property type="match status" value="1"/>
</dbReference>
<keyword evidence="15" id="KW-0511">Multifunctional enzyme</keyword>
<dbReference type="NCBIfam" id="NF008865">
    <property type="entry name" value="PRK11898.1"/>
    <property type="match status" value="1"/>
</dbReference>
<evidence type="ECO:0000256" key="1">
    <source>
        <dbReference type="ARBA" id="ARBA00000824"/>
    </source>
</evidence>
<dbReference type="RefSeq" id="WP_249315610.1">
    <property type="nucleotide sequence ID" value="NZ_JACRSR010000001.1"/>
</dbReference>
<dbReference type="CDD" id="cd13631">
    <property type="entry name" value="PBP2_Ct-PDT_like"/>
    <property type="match status" value="1"/>
</dbReference>
<dbReference type="GO" id="GO:0004106">
    <property type="term" value="F:chorismate mutase activity"/>
    <property type="evidence" value="ECO:0007669"/>
    <property type="project" value="UniProtKB-EC"/>
</dbReference>
<dbReference type="SUPFAM" id="SSF48600">
    <property type="entry name" value="Chorismate mutase II"/>
    <property type="match status" value="1"/>
</dbReference>
<keyword evidence="25" id="KW-1185">Reference proteome</keyword>
<keyword evidence="13" id="KW-0413">Isomerase</keyword>
<dbReference type="SUPFAM" id="SSF53850">
    <property type="entry name" value="Periplasmic binding protein-like II"/>
    <property type="match status" value="1"/>
</dbReference>
<evidence type="ECO:0000256" key="8">
    <source>
        <dbReference type="ARBA" id="ARBA00021872"/>
    </source>
</evidence>
<dbReference type="PROSITE" id="PS51671">
    <property type="entry name" value="ACT"/>
    <property type="match status" value="1"/>
</dbReference>
<keyword evidence="11" id="KW-0057">Aromatic amino acid biosynthesis</keyword>
<dbReference type="InterPro" id="IPR036979">
    <property type="entry name" value="CM_dom_sf"/>
</dbReference>
<dbReference type="PIRSF" id="PIRSF001500">
    <property type="entry name" value="Chor_mut_pdt_Ppr"/>
    <property type="match status" value="1"/>
</dbReference>
<name>A0A926D4U7_9FIRM</name>
<evidence type="ECO:0000256" key="12">
    <source>
        <dbReference type="ARBA" id="ARBA00023222"/>
    </source>
</evidence>
<evidence type="ECO:0000256" key="10">
    <source>
        <dbReference type="ARBA" id="ARBA00022605"/>
    </source>
</evidence>
<dbReference type="Gene3D" id="3.30.70.260">
    <property type="match status" value="1"/>
</dbReference>
<dbReference type="GO" id="GO:0046417">
    <property type="term" value="P:chorismate metabolic process"/>
    <property type="evidence" value="ECO:0007669"/>
    <property type="project" value="InterPro"/>
</dbReference>
<feature type="domain" description="ACT" evidence="23">
    <location>
        <begin position="300"/>
        <end position="377"/>
    </location>
</feature>
<accession>A0A926D4U7</accession>
<comment type="pathway">
    <text evidence="4">Amino-acid biosynthesis; L-phenylalanine biosynthesis; phenylpyruvate from prephenate: step 1/1.</text>
</comment>
<evidence type="ECO:0000259" key="21">
    <source>
        <dbReference type="PROSITE" id="PS51168"/>
    </source>
</evidence>
<evidence type="ECO:0000256" key="3">
    <source>
        <dbReference type="ARBA" id="ARBA00004496"/>
    </source>
</evidence>
<feature type="coiled-coil region" evidence="20">
    <location>
        <begin position="4"/>
        <end position="31"/>
    </location>
</feature>
<evidence type="ECO:0000256" key="13">
    <source>
        <dbReference type="ARBA" id="ARBA00023235"/>
    </source>
</evidence>
<evidence type="ECO:0000256" key="14">
    <source>
        <dbReference type="ARBA" id="ARBA00023239"/>
    </source>
</evidence>
<protein>
    <recommendedName>
        <fullName evidence="7">Bifunctional chorismate mutase/prephenate dehydratase</fullName>
        <ecNumber evidence="6">4.2.1.51</ecNumber>
    </recommendedName>
    <alternativeName>
        <fullName evidence="17">Chorismate mutase-prephenate dehydratase</fullName>
    </alternativeName>
    <alternativeName>
        <fullName evidence="8">Prephenate dehydratase</fullName>
    </alternativeName>
    <alternativeName>
        <fullName evidence="16">p-protein</fullName>
    </alternativeName>
</protein>
<dbReference type="InterPro" id="IPR045865">
    <property type="entry name" value="ACT-like_dom_sf"/>
</dbReference>
<keyword evidence="14 24" id="KW-0456">Lyase</keyword>
<keyword evidence="20" id="KW-0175">Coiled coil</keyword>